<evidence type="ECO:0000313" key="4">
    <source>
        <dbReference type="EMBL" id="MFC4656116.1"/>
    </source>
</evidence>
<feature type="signal peptide" evidence="3">
    <location>
        <begin position="1"/>
        <end position="25"/>
    </location>
</feature>
<dbReference type="RefSeq" id="WP_377334889.1">
    <property type="nucleotide sequence ID" value="NZ_JBHSGB010000012.1"/>
</dbReference>
<dbReference type="EMBL" id="JBHSGB010000012">
    <property type="protein sequence ID" value="MFC4656116.1"/>
    <property type="molecule type" value="Genomic_DNA"/>
</dbReference>
<feature type="compositionally biased region" description="Basic and acidic residues" evidence="2">
    <location>
        <begin position="358"/>
        <end position="414"/>
    </location>
</feature>
<keyword evidence="5" id="KW-1185">Reference proteome</keyword>
<feature type="chain" id="PRO_5045613618" description="TolA protein" evidence="3">
    <location>
        <begin position="26"/>
        <end position="540"/>
    </location>
</feature>
<evidence type="ECO:0000256" key="1">
    <source>
        <dbReference type="SAM" id="Coils"/>
    </source>
</evidence>
<proteinExistence type="predicted"/>
<evidence type="ECO:0000256" key="3">
    <source>
        <dbReference type="SAM" id="SignalP"/>
    </source>
</evidence>
<organism evidence="4 5">
    <name type="scientific">Rheinheimera marina</name>
    <dbReference type="NCBI Taxonomy" id="1774958"/>
    <lineage>
        <taxon>Bacteria</taxon>
        <taxon>Pseudomonadati</taxon>
        <taxon>Pseudomonadota</taxon>
        <taxon>Gammaproteobacteria</taxon>
        <taxon>Chromatiales</taxon>
        <taxon>Chromatiaceae</taxon>
        <taxon>Rheinheimera</taxon>
    </lineage>
</organism>
<feature type="region of interest" description="Disordered" evidence="2">
    <location>
        <begin position="348"/>
        <end position="414"/>
    </location>
</feature>
<accession>A0ABV9JPF3</accession>
<evidence type="ECO:0000256" key="2">
    <source>
        <dbReference type="SAM" id="MobiDB-lite"/>
    </source>
</evidence>
<feature type="coiled-coil region" evidence="1">
    <location>
        <begin position="252"/>
        <end position="286"/>
    </location>
</feature>
<gene>
    <name evidence="4" type="ORF">ACFO3I_13960</name>
</gene>
<name>A0ABV9JPF3_9GAMM</name>
<keyword evidence="1" id="KW-0175">Coiled coil</keyword>
<comment type="caution">
    <text evidence="4">The sequence shown here is derived from an EMBL/GenBank/DDBJ whole genome shotgun (WGS) entry which is preliminary data.</text>
</comment>
<keyword evidence="3" id="KW-0732">Signal</keyword>
<evidence type="ECO:0000313" key="5">
    <source>
        <dbReference type="Proteomes" id="UP001595962"/>
    </source>
</evidence>
<evidence type="ECO:0008006" key="6">
    <source>
        <dbReference type="Google" id="ProtNLM"/>
    </source>
</evidence>
<sequence length="540" mass="59074">MSARANLLRVGSLLSLLLLAPLCSASRYQPDPQWLQNIKSAESFLPYRLGVIEFKEGNSDAWLEYMGDLRAALRASNYFQTAQAPRLKLQIERGYVAGDVDEDGCKTTAGSLALTYRFYDGAREVSRFSITTQAPVDGDSNDYDAAMAGNLKLLLVELRKSQGDAGFNAQASSLESAIQQELSGGSNFGCTVGVALANGFVATVEGTMDVVSGAGEFAGAALEVAASPEFQNTLNAEMANYQAQQAQQAQFLNNLQAQADAQAEAQRQQQEAEQQAVRQAQAAQQQVGREALAKQLADGIAYRNMQMSQTTDPARLQQLKRDNAAAMQAAQQMGIYSQVDSMATQGTQAGYDQARAQRTADEQAEKQRLAAERAAREQQQREQDAAQRAEQQRLAAEKAAQERAERQRQLQQEAEERRLAAEQAEQQKKQAWTNWLAVYKRGIRLGAMQCDGRDKPYRLIGDRPSNPMPKEINHYSSCISVQYEARCPGTPRGSGLRSTQYNFTGMGLGCLSAESLMPQRLACKDDQVIVETLDVTGCSG</sequence>
<dbReference type="CDD" id="cd06503">
    <property type="entry name" value="ATP-synt_Fo_b"/>
    <property type="match status" value="1"/>
</dbReference>
<reference evidence="5" key="1">
    <citation type="journal article" date="2019" name="Int. J. Syst. Evol. Microbiol.">
        <title>The Global Catalogue of Microorganisms (GCM) 10K type strain sequencing project: providing services to taxonomists for standard genome sequencing and annotation.</title>
        <authorList>
            <consortium name="The Broad Institute Genomics Platform"/>
            <consortium name="The Broad Institute Genome Sequencing Center for Infectious Disease"/>
            <person name="Wu L."/>
            <person name="Ma J."/>
        </authorList>
    </citation>
    <scope>NUCLEOTIDE SEQUENCE [LARGE SCALE GENOMIC DNA]</scope>
    <source>
        <strain evidence="5">DT28</strain>
    </source>
</reference>
<protein>
    <recommendedName>
        <fullName evidence="6">TolA protein</fullName>
    </recommendedName>
</protein>
<dbReference type="Proteomes" id="UP001595962">
    <property type="component" value="Unassembled WGS sequence"/>
</dbReference>